<protein>
    <submittedName>
        <fullName evidence="7">Reductase C-terminal</fullName>
    </submittedName>
</protein>
<accession>A0A0S4QHV2</accession>
<evidence type="ECO:0000256" key="1">
    <source>
        <dbReference type="ARBA" id="ARBA00001974"/>
    </source>
</evidence>
<dbReference type="RefSeq" id="WP_091273178.1">
    <property type="nucleotide sequence ID" value="NZ_FAOZ01000004.1"/>
</dbReference>
<dbReference type="InterPro" id="IPR016156">
    <property type="entry name" value="FAD/NAD-linked_Rdtase_dimer_sf"/>
</dbReference>
<dbReference type="InterPro" id="IPR023753">
    <property type="entry name" value="FAD/NAD-binding_dom"/>
</dbReference>
<dbReference type="PANTHER" id="PTHR43557:SF2">
    <property type="entry name" value="RIESKE DOMAIN-CONTAINING PROTEIN-RELATED"/>
    <property type="match status" value="1"/>
</dbReference>
<evidence type="ECO:0000259" key="6">
    <source>
        <dbReference type="Pfam" id="PF14759"/>
    </source>
</evidence>
<gene>
    <name evidence="7" type="ORF">Ga0074812_104124</name>
</gene>
<dbReference type="PRINTS" id="PR00411">
    <property type="entry name" value="PNDRDTASEI"/>
</dbReference>
<keyword evidence="2" id="KW-0285">Flavoprotein</keyword>
<dbReference type="SUPFAM" id="SSF51905">
    <property type="entry name" value="FAD/NAD(P)-binding domain"/>
    <property type="match status" value="2"/>
</dbReference>
<keyword evidence="4" id="KW-0560">Oxidoreductase</keyword>
<evidence type="ECO:0000259" key="5">
    <source>
        <dbReference type="Pfam" id="PF07992"/>
    </source>
</evidence>
<dbReference type="Pfam" id="PF07992">
    <property type="entry name" value="Pyr_redox_2"/>
    <property type="match status" value="1"/>
</dbReference>
<dbReference type="GO" id="GO:0016651">
    <property type="term" value="F:oxidoreductase activity, acting on NAD(P)H"/>
    <property type="evidence" value="ECO:0007669"/>
    <property type="project" value="TreeGrafter"/>
</dbReference>
<dbReference type="InterPro" id="IPR036188">
    <property type="entry name" value="FAD/NAD-bd_sf"/>
</dbReference>
<dbReference type="InterPro" id="IPR050446">
    <property type="entry name" value="FAD-oxidoreductase/Apoptosis"/>
</dbReference>
<dbReference type="Pfam" id="PF14759">
    <property type="entry name" value="Reductase_C"/>
    <property type="match status" value="1"/>
</dbReference>
<dbReference type="SUPFAM" id="SSF55424">
    <property type="entry name" value="FAD/NAD-linked reductases, dimerisation (C-terminal) domain"/>
    <property type="match status" value="1"/>
</dbReference>
<keyword evidence="3" id="KW-0274">FAD</keyword>
<evidence type="ECO:0000256" key="2">
    <source>
        <dbReference type="ARBA" id="ARBA00022630"/>
    </source>
</evidence>
<organism evidence="7 8">
    <name type="scientific">Parafrankia irregularis</name>
    <dbReference type="NCBI Taxonomy" id="795642"/>
    <lineage>
        <taxon>Bacteria</taxon>
        <taxon>Bacillati</taxon>
        <taxon>Actinomycetota</taxon>
        <taxon>Actinomycetes</taxon>
        <taxon>Frankiales</taxon>
        <taxon>Frankiaceae</taxon>
        <taxon>Parafrankia</taxon>
    </lineage>
</organism>
<keyword evidence="8" id="KW-1185">Reference proteome</keyword>
<dbReference type="InterPro" id="IPR028202">
    <property type="entry name" value="Reductase_C"/>
</dbReference>
<evidence type="ECO:0000256" key="4">
    <source>
        <dbReference type="ARBA" id="ARBA00023002"/>
    </source>
</evidence>
<comment type="cofactor">
    <cofactor evidence="1">
        <name>FAD</name>
        <dbReference type="ChEBI" id="CHEBI:57692"/>
    </cofactor>
</comment>
<dbReference type="Proteomes" id="UP000198802">
    <property type="component" value="Unassembled WGS sequence"/>
</dbReference>
<dbReference type="GO" id="GO:0005737">
    <property type="term" value="C:cytoplasm"/>
    <property type="evidence" value="ECO:0007669"/>
    <property type="project" value="TreeGrafter"/>
</dbReference>
<proteinExistence type="predicted"/>
<dbReference type="AlphaFoldDB" id="A0A0S4QHV2"/>
<dbReference type="PRINTS" id="PR00368">
    <property type="entry name" value="FADPNR"/>
</dbReference>
<feature type="domain" description="Reductase C-terminal" evidence="6">
    <location>
        <begin position="318"/>
        <end position="402"/>
    </location>
</feature>
<dbReference type="PANTHER" id="PTHR43557">
    <property type="entry name" value="APOPTOSIS-INDUCING FACTOR 1"/>
    <property type="match status" value="1"/>
</dbReference>
<name>A0A0S4QHV2_9ACTN</name>
<evidence type="ECO:0000313" key="7">
    <source>
        <dbReference type="EMBL" id="CUU55043.1"/>
    </source>
</evidence>
<dbReference type="EMBL" id="FAOZ01000004">
    <property type="protein sequence ID" value="CUU55043.1"/>
    <property type="molecule type" value="Genomic_DNA"/>
</dbReference>
<reference evidence="8" key="1">
    <citation type="submission" date="2015-11" db="EMBL/GenBank/DDBJ databases">
        <authorList>
            <person name="Varghese N."/>
        </authorList>
    </citation>
    <scope>NUCLEOTIDE SEQUENCE [LARGE SCALE GENOMIC DNA]</scope>
    <source>
        <strain evidence="8">DSM 45899</strain>
    </source>
</reference>
<dbReference type="Gene3D" id="3.30.390.30">
    <property type="match status" value="1"/>
</dbReference>
<evidence type="ECO:0000256" key="3">
    <source>
        <dbReference type="ARBA" id="ARBA00022827"/>
    </source>
</evidence>
<evidence type="ECO:0000313" key="8">
    <source>
        <dbReference type="Proteomes" id="UP000198802"/>
    </source>
</evidence>
<sequence length="405" mass="41431">MSGVAHKVVVVGGGIAGVSTVAALRAGGYDGSLTLVDAGGLPHDRPPLSKDYLAGRRGLEQIALQPPEWYDTQSVRLVTRARVTALRPASGQVELADGTELPADRVVLATGGSAARPPIPGARGSAVHVLRTVDDADRLREALPSARRVLVVGAGLIGAEVASTLAGLGCDVVLADPVARPLSAAVGPDLAAWLHDQHRARGIHTVAAGLATLTHTSSGVEAALVGEGRARVVDLVVLGVGMVSDTGLAEAAGLDVDRGVLVDAGQRTSNPAVLAVGDATRARADGTRVEHWDAARSDGECAAATLLGRPAPARPTPWFWSDRHGRHVEVVGRMADADHTVARGCFGDEPFAVFGLRGNLVVGAASVDDGLAARTARRLVAGAIPVDAAQLADPSTNLRRLLRGG</sequence>
<dbReference type="Gene3D" id="3.50.50.60">
    <property type="entry name" value="FAD/NAD(P)-binding domain"/>
    <property type="match status" value="2"/>
</dbReference>
<feature type="domain" description="FAD/NAD(P)-binding" evidence="5">
    <location>
        <begin position="7"/>
        <end position="299"/>
    </location>
</feature>